<proteinExistence type="predicted"/>
<dbReference type="Proteomes" id="UP001493153">
    <property type="component" value="Plasmid unnamed"/>
</dbReference>
<accession>A0ABZ2Q011</accession>
<protein>
    <submittedName>
        <fullName evidence="1">Transposase</fullName>
    </submittedName>
</protein>
<reference evidence="1 2" key="1">
    <citation type="submission" date="2020-09" db="EMBL/GenBank/DDBJ databases">
        <title>Genome sequences of Mycetohabitans spp.</title>
        <authorList>
            <person name="Carter M.E."/>
            <person name="Carpenter S.C.D."/>
            <person name="Bogdanove A.J."/>
        </authorList>
    </citation>
    <scope>NUCLEOTIDE SEQUENCE [LARGE SCALE GENOMIC DNA]</scope>
    <source>
        <strain evidence="1 2">B12</strain>
        <plasmid evidence="1 2">unnamed</plasmid>
    </source>
</reference>
<keyword evidence="1" id="KW-0614">Plasmid</keyword>
<keyword evidence="2" id="KW-1185">Reference proteome</keyword>
<sequence length="74" mass="8400">MASPLTIIVVDNWPFERGHRYGTLLVDLERRRPSDLLPERNTTTVASWLSGHRAAQLGLRDRAAVYVMTQHNTA</sequence>
<gene>
    <name evidence="1" type="ORF">IHE29_16365</name>
</gene>
<dbReference type="EMBL" id="CP062177">
    <property type="protein sequence ID" value="WXK40734.1"/>
    <property type="molecule type" value="Genomic_DNA"/>
</dbReference>
<evidence type="ECO:0000313" key="1">
    <source>
        <dbReference type="EMBL" id="WXK40734.1"/>
    </source>
</evidence>
<evidence type="ECO:0000313" key="2">
    <source>
        <dbReference type="Proteomes" id="UP001493153"/>
    </source>
</evidence>
<organism evidence="1 2">
    <name type="scientific">Mycetohabitans rhizoxinica</name>
    <dbReference type="NCBI Taxonomy" id="412963"/>
    <lineage>
        <taxon>Bacteria</taxon>
        <taxon>Pseudomonadati</taxon>
        <taxon>Pseudomonadota</taxon>
        <taxon>Betaproteobacteria</taxon>
        <taxon>Burkholderiales</taxon>
        <taxon>Burkholderiaceae</taxon>
        <taxon>Mycetohabitans</taxon>
    </lineage>
</organism>
<geneLocation type="plasmid" evidence="1 2">
    <name>unnamed</name>
</geneLocation>
<name>A0ABZ2Q011_9BURK</name>